<feature type="domain" description="GYF" evidence="2">
    <location>
        <begin position="208"/>
        <end position="262"/>
    </location>
</feature>
<accession>A0AA38CDK6</accession>
<dbReference type="PANTHER" id="PTHR46695">
    <property type="entry name" value="ZINC FINGER CCCH DOMAIN-CONTAINING PROTEIN 44-RELATED"/>
    <property type="match status" value="1"/>
</dbReference>
<name>A0AA38CDK6_TAXCH</name>
<dbReference type="SUPFAM" id="SSF55277">
    <property type="entry name" value="GYF domain"/>
    <property type="match status" value="1"/>
</dbReference>
<comment type="caution">
    <text evidence="3">The sequence shown here is derived from an EMBL/GenBank/DDBJ whole genome shotgun (WGS) entry which is preliminary data.</text>
</comment>
<protein>
    <recommendedName>
        <fullName evidence="2">GYF domain-containing protein</fullName>
    </recommendedName>
</protein>
<dbReference type="EMBL" id="JAHRHJ020000010">
    <property type="protein sequence ID" value="KAH9298265.1"/>
    <property type="molecule type" value="Genomic_DNA"/>
</dbReference>
<feature type="region of interest" description="Disordered" evidence="1">
    <location>
        <begin position="143"/>
        <end position="162"/>
    </location>
</feature>
<dbReference type="AlphaFoldDB" id="A0AA38CDK6"/>
<dbReference type="InterPro" id="IPR003169">
    <property type="entry name" value="GYF"/>
</dbReference>
<feature type="compositionally biased region" description="Polar residues" evidence="1">
    <location>
        <begin position="670"/>
        <end position="683"/>
    </location>
</feature>
<dbReference type="CDD" id="cd00072">
    <property type="entry name" value="GYF"/>
    <property type="match status" value="1"/>
</dbReference>
<feature type="region of interest" description="Disordered" evidence="1">
    <location>
        <begin position="418"/>
        <end position="454"/>
    </location>
</feature>
<organism evidence="3 4">
    <name type="scientific">Taxus chinensis</name>
    <name type="common">Chinese yew</name>
    <name type="synonym">Taxus wallichiana var. chinensis</name>
    <dbReference type="NCBI Taxonomy" id="29808"/>
    <lineage>
        <taxon>Eukaryota</taxon>
        <taxon>Viridiplantae</taxon>
        <taxon>Streptophyta</taxon>
        <taxon>Embryophyta</taxon>
        <taxon>Tracheophyta</taxon>
        <taxon>Spermatophyta</taxon>
        <taxon>Pinopsida</taxon>
        <taxon>Pinidae</taxon>
        <taxon>Conifers II</taxon>
        <taxon>Cupressales</taxon>
        <taxon>Taxaceae</taxon>
        <taxon>Taxus</taxon>
    </lineage>
</organism>
<feature type="region of interest" description="Disordered" evidence="1">
    <location>
        <begin position="660"/>
        <end position="755"/>
    </location>
</feature>
<evidence type="ECO:0000313" key="3">
    <source>
        <dbReference type="EMBL" id="KAH9298265.1"/>
    </source>
</evidence>
<dbReference type="InterPro" id="IPR035445">
    <property type="entry name" value="GYF-like_dom_sf"/>
</dbReference>
<proteinExistence type="predicted"/>
<evidence type="ECO:0000313" key="4">
    <source>
        <dbReference type="Proteomes" id="UP000824469"/>
    </source>
</evidence>
<dbReference type="SMART" id="SM00444">
    <property type="entry name" value="GYF"/>
    <property type="match status" value="1"/>
</dbReference>
<feature type="compositionally biased region" description="Basic and acidic residues" evidence="1">
    <location>
        <begin position="739"/>
        <end position="755"/>
    </location>
</feature>
<feature type="compositionally biased region" description="Polar residues" evidence="1">
    <location>
        <begin position="50"/>
        <end position="63"/>
    </location>
</feature>
<feature type="non-terminal residue" evidence="3">
    <location>
        <position position="755"/>
    </location>
</feature>
<dbReference type="Gene3D" id="3.30.1490.40">
    <property type="match status" value="1"/>
</dbReference>
<feature type="compositionally biased region" description="Basic and acidic residues" evidence="1">
    <location>
        <begin position="143"/>
        <end position="153"/>
    </location>
</feature>
<evidence type="ECO:0000256" key="1">
    <source>
        <dbReference type="SAM" id="MobiDB-lite"/>
    </source>
</evidence>
<feature type="region of interest" description="Disordered" evidence="1">
    <location>
        <begin position="20"/>
        <end position="63"/>
    </location>
</feature>
<reference evidence="3 4" key="1">
    <citation type="journal article" date="2021" name="Nat. Plants">
        <title>The Taxus genome provides insights into paclitaxel biosynthesis.</title>
        <authorList>
            <person name="Xiong X."/>
            <person name="Gou J."/>
            <person name="Liao Q."/>
            <person name="Li Y."/>
            <person name="Zhou Q."/>
            <person name="Bi G."/>
            <person name="Li C."/>
            <person name="Du R."/>
            <person name="Wang X."/>
            <person name="Sun T."/>
            <person name="Guo L."/>
            <person name="Liang H."/>
            <person name="Lu P."/>
            <person name="Wu Y."/>
            <person name="Zhang Z."/>
            <person name="Ro D.K."/>
            <person name="Shang Y."/>
            <person name="Huang S."/>
            <person name="Yan J."/>
        </authorList>
    </citation>
    <scope>NUCLEOTIDE SEQUENCE [LARGE SCALE GENOMIC DNA]</scope>
    <source>
        <strain evidence="3">Ta-2019</strain>
    </source>
</reference>
<gene>
    <name evidence="3" type="ORF">KI387_029947</name>
</gene>
<dbReference type="Proteomes" id="UP000824469">
    <property type="component" value="Unassembled WGS sequence"/>
</dbReference>
<feature type="non-terminal residue" evidence="3">
    <location>
        <position position="1"/>
    </location>
</feature>
<evidence type="ECO:0000259" key="2">
    <source>
        <dbReference type="PROSITE" id="PS50829"/>
    </source>
</evidence>
<feature type="compositionally biased region" description="Polar residues" evidence="1">
    <location>
        <begin position="498"/>
        <end position="512"/>
    </location>
</feature>
<dbReference type="PANTHER" id="PTHR46695:SF5">
    <property type="entry name" value="RNA POLYMERASE-ASSOCIATED PROTEIN RTF1 HOMOLOG"/>
    <property type="match status" value="1"/>
</dbReference>
<dbReference type="Pfam" id="PF02213">
    <property type="entry name" value="GYF"/>
    <property type="match status" value="1"/>
</dbReference>
<feature type="region of interest" description="Disordered" evidence="1">
    <location>
        <begin position="498"/>
        <end position="518"/>
    </location>
</feature>
<feature type="region of interest" description="Disordered" evidence="1">
    <location>
        <begin position="103"/>
        <end position="132"/>
    </location>
</feature>
<sequence>ECVEKLQLLSSPDERARKLQEMPEVIADPNVDPDYDSDDKEDKLKGSNRGIDSNQWNNSKGVRDTVQQIPGNTWDNKISSTSLCGQSGWKRGHSITQSHGWCHDQHENNDQNNNIASWNLGKDKAGDEQSSGWDFQKSCVKMDDENNNEKSSGERNNCGSNWSGSYAGSGSMDLSLEGQQEKDQTHKLTIIAEHLTKSELMEEVSETGKAWHYKDPAGTIQGPFSMSQLRKWNMKGFFPIDLRIWRSHDVQEDSILLTDAVAGNFQKRLNNWEANRHSDQSFSGNRAVMIKEVPGTGWTGNGASTWMSSEQNNISNRSNQKLDSGLVSSANASKFMKNLNHEPAGRDSSIDISQPGTSANAGWGMPQSSGHAWATVEAPISTKEGLNGVNSSSEWMDPLAVEAPKSINPCWDAGSSEVWGKSKSSEGTSSAPLTIENFKPSEGWGGGSNEGSAVLQNSTSIRSSSSIVDASNSGRGSWVGGHFEGWGAPQCSGSQWKTPTLLPESSKSTNTAWLGGGNDGRYRSHYSETRLSTDTALGGSQISEAHMLRNAGWDGGPTKGWVGNHCTDGSWKMPSVVPVEVPKCTDAGWSCPKSSENMLSATLAVESPKSTKDGWGTRQSSETLLRTVSVAEASKSTNERWGAPLSSEHLWPTASEVEPSKFTNEGWGVPQSSDKSRTASMTVQALEPTSEGWGGSTPGEGWNQSGRTENIERLAGTEPKSCHKSYHDLDSVGNSHNRPPHDGFRPSRNSKKDIP</sequence>
<keyword evidence="4" id="KW-1185">Reference proteome</keyword>
<dbReference type="PROSITE" id="PS50829">
    <property type="entry name" value="GYF"/>
    <property type="match status" value="1"/>
</dbReference>